<comment type="subcellular location">
    <subcellularLocation>
        <location evidence="2">Endosome</location>
    </subcellularLocation>
</comment>
<dbReference type="InterPro" id="IPR019371">
    <property type="entry name" value="KxDL_dom"/>
</dbReference>
<evidence type="ECO:0000259" key="9">
    <source>
        <dbReference type="Pfam" id="PF10241"/>
    </source>
</evidence>
<dbReference type="GO" id="GO:0031083">
    <property type="term" value="C:BLOC-1 complex"/>
    <property type="evidence" value="ECO:0007669"/>
    <property type="project" value="TreeGrafter"/>
</dbReference>
<dbReference type="GO" id="GO:0005768">
    <property type="term" value="C:endosome"/>
    <property type="evidence" value="ECO:0007669"/>
    <property type="project" value="UniProtKB-SubCell"/>
</dbReference>
<sequence>MTDTSNGSQHDAASSRSPSVNSQSYAIPMPAEIEEQLTEDSSSLNDSLSAQSNEEGFLERAIPESGRAFSHDSQEVGPMLDVSKYIFESLVQSIDSADFSEAISLQTKTSAIINSKSMELKQIIDDTKVRFHQLKERFERGAITSRKVRHNLQYSKEKIDKLNALLRTDYPIEFNQAREKVLERQLDDE</sequence>
<dbReference type="GO" id="GO:0007032">
    <property type="term" value="P:endosome organization"/>
    <property type="evidence" value="ECO:0007669"/>
    <property type="project" value="TreeGrafter"/>
</dbReference>
<evidence type="ECO:0000256" key="6">
    <source>
        <dbReference type="ARBA" id="ARBA00022753"/>
    </source>
</evidence>
<dbReference type="GO" id="GO:0032880">
    <property type="term" value="P:regulation of protein localization"/>
    <property type="evidence" value="ECO:0007669"/>
    <property type="project" value="TreeGrafter"/>
</dbReference>
<dbReference type="Proteomes" id="UP000019375">
    <property type="component" value="Unassembled WGS sequence"/>
</dbReference>
<reference evidence="11" key="1">
    <citation type="journal article" date="2013" name="Genome Announc.">
        <title>Genome sequence of the food spoilage yeast Zygosaccharomyces bailii CLIB 213(T).</title>
        <authorList>
            <person name="Galeote V."/>
            <person name="Bigey F."/>
            <person name="Devillers H."/>
            <person name="Neuveglise C."/>
            <person name="Dequin S."/>
        </authorList>
    </citation>
    <scope>NUCLEOTIDE SEQUENCE [LARGE SCALE GENOMIC DNA]</scope>
    <source>
        <strain evidence="11">CLIB 213 / ATCC 58445 / CBS 680 / CCRC 21525 / NBRC 1098 / NCYC 1416 / NRRL Y-2227</strain>
    </source>
</reference>
<evidence type="ECO:0000256" key="8">
    <source>
        <dbReference type="SAM" id="MobiDB-lite"/>
    </source>
</evidence>
<dbReference type="OrthoDB" id="4089816at2759"/>
<evidence type="ECO:0000256" key="1">
    <source>
        <dbReference type="ARBA" id="ARBA00002069"/>
    </source>
</evidence>
<dbReference type="Pfam" id="PF10241">
    <property type="entry name" value="KxDL"/>
    <property type="match status" value="1"/>
</dbReference>
<name>A0A8J2T4A2_ZYGB2</name>
<dbReference type="EMBL" id="HG316454">
    <property type="protein sequence ID" value="CDF87886.1"/>
    <property type="molecule type" value="Genomic_DNA"/>
</dbReference>
<evidence type="ECO:0000256" key="4">
    <source>
        <dbReference type="ARBA" id="ARBA00016207"/>
    </source>
</evidence>
<feature type="domain" description="KxDL" evidence="9">
    <location>
        <begin position="89"/>
        <end position="174"/>
    </location>
</feature>
<dbReference type="PANTHER" id="PTHR37787:SF1">
    <property type="entry name" value="BIOGENESIS OF LYSOSOME-RELATED ORGANELLES COMPLEX 1 SUBUNIT KXD1"/>
    <property type="match status" value="1"/>
</dbReference>
<organism evidence="10 11">
    <name type="scientific">Zygosaccharomyces bailii (strain CLIB 213 / ATCC 58445 / CBS 680 / BCRC 21525 / NBRC 1098 / NCYC 1416 / NRRL Y-2227)</name>
    <dbReference type="NCBI Taxonomy" id="1333698"/>
    <lineage>
        <taxon>Eukaryota</taxon>
        <taxon>Fungi</taxon>
        <taxon>Dikarya</taxon>
        <taxon>Ascomycota</taxon>
        <taxon>Saccharomycotina</taxon>
        <taxon>Saccharomycetes</taxon>
        <taxon>Saccharomycetales</taxon>
        <taxon>Saccharomycetaceae</taxon>
        <taxon>Zygosaccharomyces</taxon>
    </lineage>
</organism>
<feature type="compositionally biased region" description="Low complexity" evidence="8">
    <location>
        <begin position="40"/>
        <end position="53"/>
    </location>
</feature>
<feature type="compositionally biased region" description="Polar residues" evidence="8">
    <location>
        <begin position="1"/>
        <end position="25"/>
    </location>
</feature>
<evidence type="ECO:0000256" key="3">
    <source>
        <dbReference type="ARBA" id="ARBA00005913"/>
    </source>
</evidence>
<keyword evidence="5" id="KW-0813">Transport</keyword>
<evidence type="ECO:0000313" key="10">
    <source>
        <dbReference type="EMBL" id="CDF87886.1"/>
    </source>
</evidence>
<accession>A0A8J2T4A2</accession>
<protein>
    <recommendedName>
        <fullName evidence="4">Biogenesis of lysosome-related organelles complex 1 subunit KXD1</fullName>
    </recommendedName>
    <alternativeName>
        <fullName evidence="7">KxDL homolog</fullName>
    </alternativeName>
</protein>
<gene>
    <name evidence="10" type="ORF">BN860_16710g</name>
</gene>
<keyword evidence="6" id="KW-0967">Endosome</keyword>
<comment type="similarity">
    <text evidence="3">Belongs to the KXD1 family.</text>
</comment>
<dbReference type="PANTHER" id="PTHR37787">
    <property type="entry name" value="BIOGENESIS OF LYSOSOME-RELATED ORGANELLES COMPLEX 1 SUBUNIT KXD1"/>
    <property type="match status" value="1"/>
</dbReference>
<dbReference type="AlphaFoldDB" id="A0A8J2T4A2"/>
<evidence type="ECO:0000256" key="5">
    <source>
        <dbReference type="ARBA" id="ARBA00022448"/>
    </source>
</evidence>
<evidence type="ECO:0000256" key="7">
    <source>
        <dbReference type="ARBA" id="ARBA00029808"/>
    </source>
</evidence>
<evidence type="ECO:0000256" key="2">
    <source>
        <dbReference type="ARBA" id="ARBA00004177"/>
    </source>
</evidence>
<evidence type="ECO:0000313" key="11">
    <source>
        <dbReference type="Proteomes" id="UP000019375"/>
    </source>
</evidence>
<proteinExistence type="inferred from homology"/>
<feature type="region of interest" description="Disordered" evidence="8">
    <location>
        <begin position="1"/>
        <end position="59"/>
    </location>
</feature>
<dbReference type="InterPro" id="IPR051390">
    <property type="entry name" value="BLOC-1_subunit_KXD1"/>
</dbReference>
<keyword evidence="11" id="KW-1185">Reference proteome</keyword>
<comment type="function">
    <text evidence="1">Component of the biogenesis of lysosome-related organelles complex-1 (BLOC-1) involved in endosomal cargo sorting.</text>
</comment>